<dbReference type="SUPFAM" id="SSF52540">
    <property type="entry name" value="P-loop containing nucleoside triphosphate hydrolases"/>
    <property type="match status" value="1"/>
</dbReference>
<sequence length="368" mass="39458">MPTLEVRGLVKQLGDHRAVDGMSFTVEDGQFFVLLGPSGCGKTTTLRIVCGLEHPDAGEVVIGGRDVTSLPSRDRNLGMVFQEYGLYPSMDVFGNMAYGLQARGGVAKDEIERRIRAAADRLDLGPLLSSPITDLSGGEQQRVALGRAMVKDADAYLFDEPLSNLDPKLRYRLRRDILALHRDKGRPSVYVTHDQTEAFAMGDVVAVLANGRVQQIGPPDELAERPANVFVAGFVGSPPMNLLPARLRPVNGAYVAHGPDGSDTALPLPPAWSDTLSRYGKEQVTVGIRPDALVPAADGDAAISGEVTDVEPLIGETVVRLRTAGRMMAAIFRAGEEGSLAPGDSVRLDVAPEGLRLFDHDSEQALMP</sequence>
<evidence type="ECO:0000259" key="6">
    <source>
        <dbReference type="PROSITE" id="PS50893"/>
    </source>
</evidence>
<dbReference type="PANTHER" id="PTHR43875:SF1">
    <property type="entry name" value="OSMOPROTECTIVE COMPOUNDS UPTAKE ATP-BINDING PROTEIN GGTA"/>
    <property type="match status" value="1"/>
</dbReference>
<dbReference type="Gene3D" id="2.40.50.140">
    <property type="entry name" value="Nucleic acid-binding proteins"/>
    <property type="match status" value="1"/>
</dbReference>
<gene>
    <name evidence="7" type="ORF">FHR37_000648</name>
    <name evidence="8" type="ORF">SAMN05421678_115115</name>
</gene>
<organism evidence="8 9">
    <name type="scientific">Actinopolymorpha cephalotaxi</name>
    <dbReference type="NCBI Taxonomy" id="504797"/>
    <lineage>
        <taxon>Bacteria</taxon>
        <taxon>Bacillati</taxon>
        <taxon>Actinomycetota</taxon>
        <taxon>Actinomycetes</taxon>
        <taxon>Propionibacteriales</taxon>
        <taxon>Actinopolymorphaceae</taxon>
        <taxon>Actinopolymorpha</taxon>
    </lineage>
</organism>
<dbReference type="GO" id="GO:0015408">
    <property type="term" value="F:ABC-type ferric iron transporter activity"/>
    <property type="evidence" value="ECO:0007669"/>
    <property type="project" value="InterPro"/>
</dbReference>
<dbReference type="STRING" id="504797.SAMN05421678_115115"/>
<evidence type="ECO:0000256" key="2">
    <source>
        <dbReference type="ARBA" id="ARBA00022475"/>
    </source>
</evidence>
<dbReference type="Gene3D" id="3.40.50.300">
    <property type="entry name" value="P-loop containing nucleotide triphosphate hydrolases"/>
    <property type="match status" value="1"/>
</dbReference>
<evidence type="ECO:0000256" key="3">
    <source>
        <dbReference type="ARBA" id="ARBA00022741"/>
    </source>
</evidence>
<dbReference type="SUPFAM" id="SSF50331">
    <property type="entry name" value="MOP-like"/>
    <property type="match status" value="1"/>
</dbReference>
<evidence type="ECO:0000313" key="10">
    <source>
        <dbReference type="Proteomes" id="UP000533017"/>
    </source>
</evidence>
<dbReference type="InterPro" id="IPR040582">
    <property type="entry name" value="OB_MalK-like"/>
</dbReference>
<dbReference type="GO" id="GO:0055052">
    <property type="term" value="C:ATP-binding cassette (ABC) transporter complex, substrate-binding subunit-containing"/>
    <property type="evidence" value="ECO:0007669"/>
    <property type="project" value="TreeGrafter"/>
</dbReference>
<reference evidence="7 10" key="2">
    <citation type="submission" date="2020-07" db="EMBL/GenBank/DDBJ databases">
        <title>Sequencing the genomes of 1000 actinobacteria strains.</title>
        <authorList>
            <person name="Klenk H.-P."/>
        </authorList>
    </citation>
    <scope>NUCLEOTIDE SEQUENCE [LARGE SCALE GENOMIC DNA]</scope>
    <source>
        <strain evidence="7 10">DSM 45117</strain>
    </source>
</reference>
<dbReference type="OrthoDB" id="3180400at2"/>
<dbReference type="FunFam" id="3.40.50.300:FF:000042">
    <property type="entry name" value="Maltose/maltodextrin ABC transporter, ATP-binding protein"/>
    <property type="match status" value="1"/>
</dbReference>
<dbReference type="InterPro" id="IPR008995">
    <property type="entry name" value="Mo/tungstate-bd_C_term_dom"/>
</dbReference>
<dbReference type="AlphaFoldDB" id="A0A1I2Z2L7"/>
<keyword evidence="2" id="KW-1003">Cell membrane</keyword>
<evidence type="ECO:0000313" key="9">
    <source>
        <dbReference type="Proteomes" id="UP000199052"/>
    </source>
</evidence>
<evidence type="ECO:0000313" key="8">
    <source>
        <dbReference type="EMBL" id="SFH31231.1"/>
    </source>
</evidence>
<protein>
    <submittedName>
        <fullName evidence="8">Multiple sugar transport system ATP-binding protein</fullName>
    </submittedName>
</protein>
<dbReference type="PROSITE" id="PS50893">
    <property type="entry name" value="ABC_TRANSPORTER_2"/>
    <property type="match status" value="1"/>
</dbReference>
<keyword evidence="3" id="KW-0547">Nucleotide-binding</keyword>
<dbReference type="EMBL" id="JACBZA010000001">
    <property type="protein sequence ID" value="NYH81797.1"/>
    <property type="molecule type" value="Genomic_DNA"/>
</dbReference>
<name>A0A1I2Z2L7_9ACTN</name>
<evidence type="ECO:0000256" key="4">
    <source>
        <dbReference type="ARBA" id="ARBA00022840"/>
    </source>
</evidence>
<dbReference type="GO" id="GO:0005524">
    <property type="term" value="F:ATP binding"/>
    <property type="evidence" value="ECO:0007669"/>
    <property type="project" value="UniProtKB-KW"/>
</dbReference>
<keyword evidence="8" id="KW-0762">Sugar transport</keyword>
<dbReference type="Proteomes" id="UP000199052">
    <property type="component" value="Unassembled WGS sequence"/>
</dbReference>
<dbReference type="Proteomes" id="UP000533017">
    <property type="component" value="Unassembled WGS sequence"/>
</dbReference>
<evidence type="ECO:0000313" key="7">
    <source>
        <dbReference type="EMBL" id="NYH81797.1"/>
    </source>
</evidence>
<dbReference type="PROSITE" id="PS00211">
    <property type="entry name" value="ABC_TRANSPORTER_1"/>
    <property type="match status" value="1"/>
</dbReference>
<evidence type="ECO:0000256" key="5">
    <source>
        <dbReference type="ARBA" id="ARBA00023136"/>
    </source>
</evidence>
<dbReference type="RefSeq" id="WP_139239119.1">
    <property type="nucleotide sequence ID" value="NZ_FOOI01000015.1"/>
</dbReference>
<dbReference type="Pfam" id="PF17912">
    <property type="entry name" value="OB_MalK"/>
    <property type="match status" value="1"/>
</dbReference>
<dbReference type="CDD" id="cd03259">
    <property type="entry name" value="ABC_Carb_Solutes_like"/>
    <property type="match status" value="1"/>
</dbReference>
<keyword evidence="1" id="KW-0813">Transport</keyword>
<accession>A0A1I2Z2L7</accession>
<dbReference type="GO" id="GO:0016887">
    <property type="term" value="F:ATP hydrolysis activity"/>
    <property type="evidence" value="ECO:0007669"/>
    <property type="project" value="InterPro"/>
</dbReference>
<dbReference type="InterPro" id="IPR017871">
    <property type="entry name" value="ABC_transporter-like_CS"/>
</dbReference>
<dbReference type="InterPro" id="IPR047641">
    <property type="entry name" value="ABC_transpr_MalK/UgpC-like"/>
</dbReference>
<dbReference type="InterPro" id="IPR027417">
    <property type="entry name" value="P-loop_NTPase"/>
</dbReference>
<dbReference type="InterPro" id="IPR015853">
    <property type="entry name" value="ABC_transpr_FbpC"/>
</dbReference>
<reference evidence="8 9" key="1">
    <citation type="submission" date="2016-10" db="EMBL/GenBank/DDBJ databases">
        <authorList>
            <person name="de Groot N.N."/>
        </authorList>
    </citation>
    <scope>NUCLEOTIDE SEQUENCE [LARGE SCALE GENOMIC DNA]</scope>
    <source>
        <strain evidence="8 9">CPCC 202808</strain>
    </source>
</reference>
<dbReference type="InterPro" id="IPR003593">
    <property type="entry name" value="AAA+_ATPase"/>
</dbReference>
<keyword evidence="10" id="KW-1185">Reference proteome</keyword>
<dbReference type="Pfam" id="PF00005">
    <property type="entry name" value="ABC_tran"/>
    <property type="match status" value="1"/>
</dbReference>
<evidence type="ECO:0000256" key="1">
    <source>
        <dbReference type="ARBA" id="ARBA00022448"/>
    </source>
</evidence>
<dbReference type="PANTHER" id="PTHR43875">
    <property type="entry name" value="MALTODEXTRIN IMPORT ATP-BINDING PROTEIN MSMX"/>
    <property type="match status" value="1"/>
</dbReference>
<dbReference type="EMBL" id="FOOI01000015">
    <property type="protein sequence ID" value="SFH31231.1"/>
    <property type="molecule type" value="Genomic_DNA"/>
</dbReference>
<dbReference type="InterPro" id="IPR012340">
    <property type="entry name" value="NA-bd_OB-fold"/>
</dbReference>
<dbReference type="InterPro" id="IPR003439">
    <property type="entry name" value="ABC_transporter-like_ATP-bd"/>
</dbReference>
<keyword evidence="5" id="KW-0472">Membrane</keyword>
<keyword evidence="4 8" id="KW-0067">ATP-binding</keyword>
<feature type="domain" description="ABC transporter" evidence="6">
    <location>
        <begin position="4"/>
        <end position="235"/>
    </location>
</feature>
<proteinExistence type="predicted"/>
<dbReference type="Gene3D" id="2.40.50.100">
    <property type="match status" value="1"/>
</dbReference>
<dbReference type="SMART" id="SM00382">
    <property type="entry name" value="AAA"/>
    <property type="match status" value="1"/>
</dbReference>